<keyword evidence="1" id="KW-0175">Coiled coil</keyword>
<evidence type="ECO:0000313" key="4">
    <source>
        <dbReference type="EMBL" id="APW59167.1"/>
    </source>
</evidence>
<feature type="region of interest" description="Disordered" evidence="2">
    <location>
        <begin position="230"/>
        <end position="257"/>
    </location>
</feature>
<dbReference type="STRING" id="1387353.BSF38_00581"/>
<dbReference type="RefSeq" id="WP_076343380.1">
    <property type="nucleotide sequence ID" value="NZ_CP019082.1"/>
</dbReference>
<gene>
    <name evidence="4" type="ORF">BSF38_00581</name>
</gene>
<evidence type="ECO:0000256" key="1">
    <source>
        <dbReference type="SAM" id="Coils"/>
    </source>
</evidence>
<organism evidence="4 5">
    <name type="scientific">Paludisphaera borealis</name>
    <dbReference type="NCBI Taxonomy" id="1387353"/>
    <lineage>
        <taxon>Bacteria</taxon>
        <taxon>Pseudomonadati</taxon>
        <taxon>Planctomycetota</taxon>
        <taxon>Planctomycetia</taxon>
        <taxon>Isosphaerales</taxon>
        <taxon>Isosphaeraceae</taxon>
        <taxon>Paludisphaera</taxon>
    </lineage>
</organism>
<feature type="coiled-coil region" evidence="1">
    <location>
        <begin position="941"/>
        <end position="997"/>
    </location>
</feature>
<dbReference type="OrthoDB" id="220911at2"/>
<evidence type="ECO:0000256" key="3">
    <source>
        <dbReference type="SAM" id="Phobius"/>
    </source>
</evidence>
<sequence>MSLTINDPTAAPFLERFEDLRASLRRSQIGLGLGLSALVAGTCLIALTAADFWFEWTGAARTAGLACAVLITLATVVRRVIAPARWWSRPRTAAEIERRFPQLGQRIRTVIQYGRLDDDAIADAGVAPGLVEALGEEIEGHIQPLSLNRVVPREKVWLVAAASVVPVAVLLVAAAAAPEWRTALKRALLGNAVYTSLAILPGDTRIEQGESVDFTVELKGRPRRHVTLRTRPANRPTDPWTTTPMHPSDRSSAKGGAVPRVATVDAIQEPLVYWVDAGPESSSTYEIDVRYPLAVQTLEIGLNAPAYTRLAPSIAKGGDLQAIAGTIATFRLSFDAAPAEASLVFTDPSIRPKKGDPEPKPLVLPLRAESGTYVASTTLAKSGHYRIEARTADGRAVAKNRYRIDVHEDRAPRVSFDEPNEALEVHPVAEVRNRIRLSDDFGLSRAGIVVRMNDGEERTLLLKEFATGSADALTATATLEEMLMLETFKATSTDSIVYYAFAEDNHPDGARRTETDLRFLDIRPFKREYQFSEGGGGGGGDGESTSLDELIARQRFNLSRASRHARRRPNDRTPAEDPIRIATFEETLVGLVREFTEGLEGVVGERIEPLHQAEEAMLASVETLDRGRTEEASTRMTEALHHLIEVRRTFRLVIGGGGGRAGAARAFDRRMNQKLRPPRSKSAEADSIALELEQLALAEDSVHATLKNLNPENEAKEDETKARADALGRQETIADEARALEERLKRLEQASDLAKERMTSAAEVTEKAAAALTRGNTKEGTAAARAGALLLHEVARQVKGDVSTEIADELAQARDLADELARQEAEFAEYLARRSSTSSPTGDDRDQNGEPGNEKAPETDAEPGSNAGSTTRSEWKAMTDAEKLEQMKEAARTLEEWLKGAAQNAEGDAASQVRELLEQGETAAIVEKADRVGALYLDDRKKEAADEARDLARTLEGLARRIDGIHRGMIAPELARLTELDQRVARLASRLDKLETEAQRDEWLGQSEALLRDLEKAGLTAAAEALERVLKEDRSGVKPWNAGPDGYLVPPADYAGAFSKVSAKLRERVQELILRDLAASRDESTPPEYRELVERYYEVLSTDGAKATP</sequence>
<reference evidence="5" key="1">
    <citation type="submission" date="2016-12" db="EMBL/GenBank/DDBJ databases">
        <title>Comparative genomics of four Isosphaeraceae planctomycetes: a common pool of plasmids and glycoside hydrolase genes.</title>
        <authorList>
            <person name="Ivanova A."/>
        </authorList>
    </citation>
    <scope>NUCLEOTIDE SEQUENCE [LARGE SCALE GENOMIC DNA]</scope>
    <source>
        <strain evidence="5">PX4</strain>
    </source>
</reference>
<dbReference type="Proteomes" id="UP000186309">
    <property type="component" value="Chromosome"/>
</dbReference>
<protein>
    <submittedName>
        <fullName evidence="4">Uncharacterized protein</fullName>
    </submittedName>
</protein>
<name>A0A1U7CJT7_9BACT</name>
<feature type="transmembrane region" description="Helical" evidence="3">
    <location>
        <begin position="156"/>
        <end position="177"/>
    </location>
</feature>
<keyword evidence="5" id="KW-1185">Reference proteome</keyword>
<keyword evidence="3" id="KW-1133">Transmembrane helix</keyword>
<proteinExistence type="predicted"/>
<feature type="transmembrane region" description="Helical" evidence="3">
    <location>
        <begin position="29"/>
        <end position="50"/>
    </location>
</feature>
<dbReference type="EMBL" id="CP019082">
    <property type="protein sequence ID" value="APW59167.1"/>
    <property type="molecule type" value="Genomic_DNA"/>
</dbReference>
<dbReference type="AlphaFoldDB" id="A0A1U7CJT7"/>
<evidence type="ECO:0000313" key="5">
    <source>
        <dbReference type="Proteomes" id="UP000186309"/>
    </source>
</evidence>
<feature type="region of interest" description="Disordered" evidence="2">
    <location>
        <begin position="830"/>
        <end position="876"/>
    </location>
</feature>
<feature type="compositionally biased region" description="Basic and acidic residues" evidence="2">
    <location>
        <begin position="842"/>
        <end position="858"/>
    </location>
</feature>
<dbReference type="KEGG" id="pbor:BSF38_00581"/>
<feature type="coiled-coil region" evidence="1">
    <location>
        <begin position="730"/>
        <end position="764"/>
    </location>
</feature>
<keyword evidence="3" id="KW-0472">Membrane</keyword>
<feature type="transmembrane region" description="Helical" evidence="3">
    <location>
        <begin position="62"/>
        <end position="81"/>
    </location>
</feature>
<keyword evidence="3" id="KW-0812">Transmembrane</keyword>
<evidence type="ECO:0000256" key="2">
    <source>
        <dbReference type="SAM" id="MobiDB-lite"/>
    </source>
</evidence>
<accession>A0A1U7CJT7</accession>